<accession>A0A931B192</accession>
<keyword evidence="2" id="KW-0560">Oxidoreductase</keyword>
<dbReference type="PANTHER" id="PTHR24321">
    <property type="entry name" value="DEHYDROGENASES, SHORT CHAIN"/>
    <property type="match status" value="1"/>
</dbReference>
<reference evidence="3" key="1">
    <citation type="submission" date="2020-11" db="EMBL/GenBank/DDBJ databases">
        <title>Isolation and identification of active actinomycetes.</title>
        <authorList>
            <person name="Yu B."/>
        </authorList>
    </citation>
    <scope>NUCLEOTIDE SEQUENCE</scope>
    <source>
        <strain evidence="3">NEAU-YB345</strain>
    </source>
</reference>
<dbReference type="SUPFAM" id="SSF51735">
    <property type="entry name" value="NAD(P)-binding Rossmann-fold domains"/>
    <property type="match status" value="1"/>
</dbReference>
<dbReference type="CDD" id="cd05233">
    <property type="entry name" value="SDR_c"/>
    <property type="match status" value="1"/>
</dbReference>
<dbReference type="PANTHER" id="PTHR24321:SF8">
    <property type="entry name" value="ESTRADIOL 17-BETA-DEHYDROGENASE 8-RELATED"/>
    <property type="match status" value="1"/>
</dbReference>
<evidence type="ECO:0000256" key="1">
    <source>
        <dbReference type="ARBA" id="ARBA00006484"/>
    </source>
</evidence>
<keyword evidence="4" id="KW-1185">Reference proteome</keyword>
<evidence type="ECO:0000313" key="3">
    <source>
        <dbReference type="EMBL" id="MBF9067081.1"/>
    </source>
</evidence>
<dbReference type="PRINTS" id="PR00080">
    <property type="entry name" value="SDRFAMILY"/>
</dbReference>
<name>A0A931B192_9ACTN</name>
<evidence type="ECO:0000256" key="2">
    <source>
        <dbReference type="ARBA" id="ARBA00023002"/>
    </source>
</evidence>
<dbReference type="Gene3D" id="3.40.50.720">
    <property type="entry name" value="NAD(P)-binding Rossmann-like Domain"/>
    <property type="match status" value="1"/>
</dbReference>
<comment type="similarity">
    <text evidence="1">Belongs to the short-chain dehydrogenases/reductases (SDR) family.</text>
</comment>
<proteinExistence type="inferred from homology"/>
<evidence type="ECO:0000313" key="4">
    <source>
        <dbReference type="Proteomes" id="UP000657385"/>
    </source>
</evidence>
<gene>
    <name evidence="3" type="ORF">I2501_03375</name>
</gene>
<dbReference type="FunFam" id="3.40.50.720:FF:000084">
    <property type="entry name" value="Short-chain dehydrogenase reductase"/>
    <property type="match status" value="1"/>
</dbReference>
<dbReference type="PRINTS" id="PR00081">
    <property type="entry name" value="GDHRDH"/>
</dbReference>
<dbReference type="InterPro" id="IPR002347">
    <property type="entry name" value="SDR_fam"/>
</dbReference>
<dbReference type="InterPro" id="IPR020904">
    <property type="entry name" value="Sc_DH/Rdtase_CS"/>
</dbReference>
<organism evidence="3 4">
    <name type="scientific">Streptacidiphilus fuscans</name>
    <dbReference type="NCBI Taxonomy" id="2789292"/>
    <lineage>
        <taxon>Bacteria</taxon>
        <taxon>Bacillati</taxon>
        <taxon>Actinomycetota</taxon>
        <taxon>Actinomycetes</taxon>
        <taxon>Kitasatosporales</taxon>
        <taxon>Streptomycetaceae</taxon>
        <taxon>Streptacidiphilus</taxon>
    </lineage>
</organism>
<comment type="caution">
    <text evidence="3">The sequence shown here is derived from an EMBL/GenBank/DDBJ whole genome shotgun (WGS) entry which is preliminary data.</text>
</comment>
<sequence>MQQQFAAQFADKVALVTGAGSGMGRATAILLARRGAAVTLVGRRENKLAEVVAEITAAGGRALAVPGDVSRPEDNERAVTRAVEHFGALHCAVNNAGVSGTFTPLTEMTPEQWRRTVDIDLNSLFYGLKYELPAILAAGGGAVVNVSSVFADRGGPTPEYSSAKHAIRGLTRSAAIEFGGRGVRVNELQPGVIDTEMTQANPEGAQRVADTGIPMRRVGTGEEIATAVAFLLSDDASYVNGSHLAVDGGFLA</sequence>
<dbReference type="PROSITE" id="PS00061">
    <property type="entry name" value="ADH_SHORT"/>
    <property type="match status" value="1"/>
</dbReference>
<dbReference type="Pfam" id="PF13561">
    <property type="entry name" value="adh_short_C2"/>
    <property type="match status" value="1"/>
</dbReference>
<dbReference type="GO" id="GO:0016491">
    <property type="term" value="F:oxidoreductase activity"/>
    <property type="evidence" value="ECO:0007669"/>
    <property type="project" value="UniProtKB-KW"/>
</dbReference>
<dbReference type="EMBL" id="JADPRT010000001">
    <property type="protein sequence ID" value="MBF9067081.1"/>
    <property type="molecule type" value="Genomic_DNA"/>
</dbReference>
<dbReference type="NCBIfam" id="NF005559">
    <property type="entry name" value="PRK07231.1"/>
    <property type="match status" value="1"/>
</dbReference>
<dbReference type="Proteomes" id="UP000657385">
    <property type="component" value="Unassembled WGS sequence"/>
</dbReference>
<dbReference type="RefSeq" id="WP_196192231.1">
    <property type="nucleotide sequence ID" value="NZ_JADPRT010000001.1"/>
</dbReference>
<dbReference type="InterPro" id="IPR036291">
    <property type="entry name" value="NAD(P)-bd_dom_sf"/>
</dbReference>
<dbReference type="AlphaFoldDB" id="A0A931B192"/>
<protein>
    <submittedName>
        <fullName evidence="3">SDR family oxidoreductase</fullName>
    </submittedName>
</protein>